<gene>
    <name evidence="2" type="ORF">QRX50_35320</name>
</gene>
<evidence type="ECO:0000256" key="1">
    <source>
        <dbReference type="SAM" id="Phobius"/>
    </source>
</evidence>
<keyword evidence="1" id="KW-0472">Membrane</keyword>
<accession>A0A9Y2MTB6</accession>
<dbReference type="RefSeq" id="WP_285967436.1">
    <property type="nucleotide sequence ID" value="NZ_CP127294.1"/>
</dbReference>
<feature type="transmembrane region" description="Helical" evidence="1">
    <location>
        <begin position="177"/>
        <end position="199"/>
    </location>
</feature>
<feature type="transmembrane region" description="Helical" evidence="1">
    <location>
        <begin position="205"/>
        <end position="223"/>
    </location>
</feature>
<proteinExistence type="predicted"/>
<organism evidence="2 3">
    <name type="scientific">Amycolatopsis carbonis</name>
    <dbReference type="NCBI Taxonomy" id="715471"/>
    <lineage>
        <taxon>Bacteria</taxon>
        <taxon>Bacillati</taxon>
        <taxon>Actinomycetota</taxon>
        <taxon>Actinomycetes</taxon>
        <taxon>Pseudonocardiales</taxon>
        <taxon>Pseudonocardiaceae</taxon>
        <taxon>Amycolatopsis</taxon>
    </lineage>
</organism>
<evidence type="ECO:0000313" key="2">
    <source>
        <dbReference type="EMBL" id="WIX76688.1"/>
    </source>
</evidence>
<dbReference type="EMBL" id="CP127294">
    <property type="protein sequence ID" value="WIX76688.1"/>
    <property type="molecule type" value="Genomic_DNA"/>
</dbReference>
<feature type="transmembrane region" description="Helical" evidence="1">
    <location>
        <begin position="276"/>
        <end position="295"/>
    </location>
</feature>
<name>A0A9Y2MTB6_9PSEU</name>
<feature type="transmembrane region" description="Helical" evidence="1">
    <location>
        <begin position="235"/>
        <end position="256"/>
    </location>
</feature>
<sequence length="426" mass="45449">MRALAAAVFGNGRAGWLATWIFLLAEWTEQDYLSPQAAGYLIMLAALALTVRYLVRPGLAHPVRSRPGRRLPPANLPRERLAVHGLILIFALALAPTHQLTPFVLAGLLLVMALTRRLWPGWLPWLVLVPALVWFSLGAKDFWQGQLHMVVGDIGQVTSSVDQGITGRFTGDAGRTAILIVRVALTGAVGALALGGWWVRHRRGLHSLPLVVLAAAPLAMAVLQSYGGEVFVRCYLFALPFAALLAAGGLDAALGARAAPGPLATTTRVAHRFPQAGPVVVGLVLTLLGLATITARGGGDAYLSYTRSDVAAVADAYRLAKPGQTISGLSADATPLGFDKIGVVSQTSIEDTCPRYIQVTDCVQETAPDYLVVIPSQDNYGQIYYGLRAGWTDRLVADLVRYGKYRVVFDEGGSRLLARTGGGEGR</sequence>
<reference evidence="2 3" key="1">
    <citation type="submission" date="2023-06" db="EMBL/GenBank/DDBJ databases">
        <authorList>
            <person name="Oyuntsetseg B."/>
            <person name="Kim S.B."/>
        </authorList>
    </citation>
    <scope>NUCLEOTIDE SEQUENCE [LARGE SCALE GENOMIC DNA]</scope>
    <source>
        <strain evidence="2 3">2-15</strain>
    </source>
</reference>
<dbReference type="AlphaFoldDB" id="A0A9Y2MTB6"/>
<keyword evidence="1" id="KW-1133">Transmembrane helix</keyword>
<feature type="transmembrane region" description="Helical" evidence="1">
    <location>
        <begin position="122"/>
        <end position="139"/>
    </location>
</feature>
<protein>
    <submittedName>
        <fullName evidence="2">Uncharacterized protein</fullName>
    </submittedName>
</protein>
<feature type="transmembrane region" description="Helical" evidence="1">
    <location>
        <begin position="38"/>
        <end position="55"/>
    </location>
</feature>
<evidence type="ECO:0000313" key="3">
    <source>
        <dbReference type="Proteomes" id="UP001236014"/>
    </source>
</evidence>
<dbReference type="Proteomes" id="UP001236014">
    <property type="component" value="Chromosome"/>
</dbReference>
<dbReference type="KEGG" id="acab:QRX50_35320"/>
<keyword evidence="3" id="KW-1185">Reference proteome</keyword>
<keyword evidence="1" id="KW-0812">Transmembrane</keyword>
<feature type="transmembrane region" description="Helical" evidence="1">
    <location>
        <begin position="86"/>
        <end position="110"/>
    </location>
</feature>